<feature type="region of interest" description="Disordered" evidence="5">
    <location>
        <begin position="1200"/>
        <end position="1255"/>
    </location>
</feature>
<dbReference type="InterPro" id="IPR001242">
    <property type="entry name" value="Condensation_dom"/>
</dbReference>
<proteinExistence type="predicted"/>
<dbReference type="Gene3D" id="3.40.50.720">
    <property type="entry name" value="NAD(P)-binding Rossmann-like Domain"/>
    <property type="match status" value="1"/>
</dbReference>
<dbReference type="Pfam" id="PF13193">
    <property type="entry name" value="AMP-binding_C"/>
    <property type="match status" value="2"/>
</dbReference>
<organism evidence="7 8">
    <name type="scientific">Streptomyces amakusaensis</name>
    <dbReference type="NCBI Taxonomy" id="67271"/>
    <lineage>
        <taxon>Bacteria</taxon>
        <taxon>Bacillati</taxon>
        <taxon>Actinomycetota</taxon>
        <taxon>Actinomycetes</taxon>
        <taxon>Kitasatosporales</taxon>
        <taxon>Streptomycetaceae</taxon>
        <taxon>Streptomyces</taxon>
    </lineage>
</organism>
<dbReference type="InterPro" id="IPR023213">
    <property type="entry name" value="CAT-like_dom_sf"/>
</dbReference>
<name>A0ABW0AS15_9ACTN</name>
<comment type="cofactor">
    <cofactor evidence="1">
        <name>pantetheine 4'-phosphate</name>
        <dbReference type="ChEBI" id="CHEBI:47942"/>
    </cofactor>
</comment>
<dbReference type="Gene3D" id="3.30.559.10">
    <property type="entry name" value="Chloramphenicol acetyltransferase-like domain"/>
    <property type="match status" value="2"/>
</dbReference>
<dbReference type="Pfam" id="PF00501">
    <property type="entry name" value="AMP-binding"/>
    <property type="match status" value="3"/>
</dbReference>
<evidence type="ECO:0000256" key="3">
    <source>
        <dbReference type="ARBA" id="ARBA00022553"/>
    </source>
</evidence>
<dbReference type="PROSITE" id="PS50075">
    <property type="entry name" value="CARRIER"/>
    <property type="match status" value="2"/>
</dbReference>
<accession>A0ABW0AS15</accession>
<dbReference type="PROSITE" id="PS00455">
    <property type="entry name" value="AMP_BINDING"/>
    <property type="match status" value="2"/>
</dbReference>
<dbReference type="CDD" id="cd05930">
    <property type="entry name" value="A_NRPS"/>
    <property type="match status" value="2"/>
</dbReference>
<dbReference type="NCBIfam" id="TIGR01733">
    <property type="entry name" value="AA-adenyl-dom"/>
    <property type="match status" value="2"/>
</dbReference>
<feature type="domain" description="Carrier" evidence="6">
    <location>
        <begin position="901"/>
        <end position="975"/>
    </location>
</feature>
<dbReference type="InterPro" id="IPR010071">
    <property type="entry name" value="AA_adenyl_dom"/>
</dbReference>
<dbReference type="SUPFAM" id="SSF51735">
    <property type="entry name" value="NAD(P)-binding Rossmann-fold domains"/>
    <property type="match status" value="1"/>
</dbReference>
<evidence type="ECO:0000256" key="5">
    <source>
        <dbReference type="SAM" id="MobiDB-lite"/>
    </source>
</evidence>
<dbReference type="Gene3D" id="3.40.50.12780">
    <property type="entry name" value="N-terminal domain of ligase-like"/>
    <property type="match status" value="2"/>
</dbReference>
<feature type="region of interest" description="Disordered" evidence="5">
    <location>
        <begin position="1149"/>
        <end position="1188"/>
    </location>
</feature>
<dbReference type="InterPro" id="IPR029058">
    <property type="entry name" value="AB_hydrolase_fold"/>
</dbReference>
<dbReference type="PANTHER" id="PTHR45527">
    <property type="entry name" value="NONRIBOSOMAL PEPTIDE SYNTHETASE"/>
    <property type="match status" value="1"/>
</dbReference>
<dbReference type="InterPro" id="IPR042099">
    <property type="entry name" value="ANL_N_sf"/>
</dbReference>
<dbReference type="PROSITE" id="PS00012">
    <property type="entry name" value="PHOSPHOPANTETHEINE"/>
    <property type="match status" value="2"/>
</dbReference>
<comment type="caution">
    <text evidence="7">The sequence shown here is derived from an EMBL/GenBank/DDBJ whole genome shotgun (WGS) entry which is preliminary data.</text>
</comment>
<dbReference type="InterPro" id="IPR000873">
    <property type="entry name" value="AMP-dep_synth/lig_dom"/>
</dbReference>
<dbReference type="Pfam" id="PF00668">
    <property type="entry name" value="Condensation"/>
    <property type="match status" value="4"/>
</dbReference>
<dbReference type="Gene3D" id="1.10.1200.10">
    <property type="entry name" value="ACP-like"/>
    <property type="match status" value="1"/>
</dbReference>
<dbReference type="PANTHER" id="PTHR45527:SF1">
    <property type="entry name" value="FATTY ACID SYNTHASE"/>
    <property type="match status" value="1"/>
</dbReference>
<dbReference type="CDD" id="cd19531">
    <property type="entry name" value="LCL_NRPS-like"/>
    <property type="match status" value="1"/>
</dbReference>
<reference evidence="8" key="1">
    <citation type="journal article" date="2019" name="Int. J. Syst. Evol. Microbiol.">
        <title>The Global Catalogue of Microorganisms (GCM) 10K type strain sequencing project: providing services to taxonomists for standard genome sequencing and annotation.</title>
        <authorList>
            <consortium name="The Broad Institute Genomics Platform"/>
            <consortium name="The Broad Institute Genome Sequencing Center for Infectious Disease"/>
            <person name="Wu L."/>
            <person name="Ma J."/>
        </authorList>
    </citation>
    <scope>NUCLEOTIDE SEQUENCE [LARGE SCALE GENOMIC DNA]</scope>
    <source>
        <strain evidence="8">PCU 266</strain>
    </source>
</reference>
<feature type="region of interest" description="Disordered" evidence="5">
    <location>
        <begin position="2084"/>
        <end position="2105"/>
    </location>
</feature>
<evidence type="ECO:0000313" key="7">
    <source>
        <dbReference type="EMBL" id="MFC5155259.1"/>
    </source>
</evidence>
<feature type="region of interest" description="Disordered" evidence="5">
    <location>
        <begin position="1972"/>
        <end position="1994"/>
    </location>
</feature>
<feature type="region of interest" description="Disordered" evidence="5">
    <location>
        <begin position="1474"/>
        <end position="1494"/>
    </location>
</feature>
<dbReference type="InterPro" id="IPR013120">
    <property type="entry name" value="FAR_NAD-bd"/>
</dbReference>
<sequence>MTAPLPPGARRLWFLEAFADGAPLHNNPAVFRLAGPVSVDALRRAADLVVARHPVLRTTFDEVDGEPVGRVGPVGTADVVVRTVPDTDADAGAEAFAARAAREPFDLRTGPLFRIRLGRITPTDHVLVINTHHAVVDGTSLSVLCEEISALYADPARPLPDPGAPPDAVDHDPSRRVADLDGAPDLLTLPTDRPRPRMRAFRGELRRHAVPQGLTARVDALARATRATRFVVLQAAYAATLGTTAGQDDVVVATLWSGRPGPEFARVVGMFVNPVPLRVGIGGDPTFRELVARARRAVAAGLGGAAVPFDRIVEAAGASRDPSHAPLCQAHLVMQDPPEVVLPGVRADRMPPDTGTADVDLTLMVESGGAEMAVVTEHDTDLFDGATVDGFAGRLLALLDRACADPDRRLSALTAGSSAVAASVAGPAGPAGAPPPSTVLEMIRFDADGLAVGELSYAELERRSAALASVLRARGAGPEAWVAVDLPRGTDLVVAVLGIWRAGAVYVPVEPLWPEPRRRAVTEAARVVLTGIPDLPEEFERVDPGIAPDSLAYVLHTSGSTGRPKAVGVPHRAVAGMLARSTALVGLGAGDVVAAMISPAFDISVWELVGPLTVGARVAAVPPEIVVDGPALARRLTAEAVTVVQVTPSVWAVLVAAGGVPECVRVRVSIGEVLTPELAGALAGPLGRAELWNTYGPTETTIWSTAERVRRGGRFGIGDPLDGVAVRLLNAGLRPVDDDVVGEVYLGGFPLARGYLGAPGRTATRFVADPFSPVPGARMYATGDLARRRPGGVLEFVGRVDAQLKVRGHRVEPAEVEAALRADPEVADARVAGDGDRLVAYVIPAAGEPRWPGVRERLSRVLPAYLVPSAMVSVDAFPLTSSGKLNVRALPPPAEDAVAAAPRPGLETTIAEIFARLLARPVNRDDDFFLSGGHSLAAVKAVARIGASVGVEVTIRTLFAHPTVAALAAAIDTGRSGPGTQEIPENPEIPGPVTPGRLSGPQHGLWIIHQAGRDDGAYVVHAAFRLEGALDEAELRARFARTLAAHPVLRSAVVVHDDTPRLSAVPYTDELPARAWRTTDLSAHADPWPEAERLAAQDADRPFDLTLRPLVRAHLIRTAPTTRLLAITAHHIICDDTSISILLTSLTTADPSSPPLPLSGATDVQGPGAGAGTGAPGPPVPAPAAVGPRRRTIEFWSETLREAPSASGPSPDHPYGTARAPAPGGSPRPESRPESRPGPAHPRRTGAAPGATHRFTVPAGLARRFASWCRGERATTFAGLLAVFAIVSSTRDGGDDLVVGAPVSTRPAGWDDVIGMFVTTLPLRLRTNRRATPRDLLADATRVVADAMDHADISLADILAAVPTPREDHPLFRTMLVLNRETAPVTFTGLTATPLPIDRATSRFDLTLHLREREGDWPALIDYRTDRYEADTITRIADQVLAVMAAVARDPGLPLSRLDLLSPADSAVHTALGTRPGPAFPDGPDTPSTGPAVRTRPAATTVVDLIAARTARTPDATAVLDLAAAPLTYRDLDRRSSAVARHLRETGVRSEDPVAIAIPSGADAIIAILGVLKAGGCFVPIDPAQPASRRHALIAASGARTVLTRETLPATGHHEPTPIHPSQLAYVVHTSGSTGEPKGVEVQHDTLLNLTTAFIAEHGLTAAHRLLMVPPPHFDAAFGDIFPVLAAGATLVIHPDPGGLTGPDLLKLCVEHRLSAVDTAAPLWQRWVADLGGERLPLEIMMVGGDIVPAAAVRAWAKHGIPLHNHYGPTEATVCATSHRTVDGSEHPTRLPIGRPLPNVRVHLLDRALRRVPVGVVGEIYIGGTAPARGYRGKPAETAAAFFADPYGDPGTRMYRTGDLARLNPHGTLEFVGRADDQIKIRGNRVEPGEVAAVLAAHPAVAEAVVVARGDRLIGYAGVPAGATPTRNAPDPRVAAPDVTGLRAFCADRLPAHLVPDTVVVLDALPTTSNGKVDTAALPEPPIKPTDLTVPADPPRTATERAVAAIWATVLDRSDVDRTADFFAIGGHSLIAAHVLAAVRDRLGVTVPMRTLFTSPTVAAFAAAVDNGAPAADLPTVDRLRADAVPPPGIRPRTVHRPGVPPAGTPRRILLTGATGFLGRHLLDRLLARTDARIHCLVRQGSIDRLPVTDRVIPVPGDLSAPGLGLSTEDHNTLRAVDAIYHNAAVPHFAAPYETLKPAHVDATATILRLAGDSGAPLHLISTLGVFLGDAHDGRVVTEADTPTDPSGLTSGYDLSKWVADAMAAAARGHGLSVSIHRIAAIVGDTATGAADPRSAFSRWLTGCVAAGIVPDTAEVLDMVPVDTVAAAIVALSQTPDQLSRNHHYHGDGGLTRAALAAALTSAGHPTEVAPYRRWRERMLADPAGPFAPLAFSLPERPRPHPRFDCSRTWAAAAEAGVEFPPANERMLRRHLDHLTGAGALSGNG</sequence>
<dbReference type="InterPro" id="IPR045851">
    <property type="entry name" value="AMP-bd_C_sf"/>
</dbReference>
<dbReference type="InterPro" id="IPR009081">
    <property type="entry name" value="PP-bd_ACP"/>
</dbReference>
<evidence type="ECO:0000256" key="4">
    <source>
        <dbReference type="ARBA" id="ARBA00022598"/>
    </source>
</evidence>
<dbReference type="InterPro" id="IPR006162">
    <property type="entry name" value="Ppantetheine_attach_site"/>
</dbReference>
<dbReference type="InterPro" id="IPR025110">
    <property type="entry name" value="AMP-bd_C"/>
</dbReference>
<dbReference type="SMART" id="SM00823">
    <property type="entry name" value="PKS_PP"/>
    <property type="match status" value="2"/>
</dbReference>
<gene>
    <name evidence="7" type="ORF">ACFPRH_26340</name>
</gene>
<dbReference type="Gene3D" id="3.30.559.30">
    <property type="entry name" value="Nonribosomal peptide synthetase, condensation domain"/>
    <property type="match status" value="2"/>
</dbReference>
<dbReference type="Pfam" id="PF07993">
    <property type="entry name" value="NAD_binding_4"/>
    <property type="match status" value="1"/>
</dbReference>
<dbReference type="Pfam" id="PF00550">
    <property type="entry name" value="PP-binding"/>
    <property type="match status" value="2"/>
</dbReference>
<dbReference type="SUPFAM" id="SSF47336">
    <property type="entry name" value="ACP-like"/>
    <property type="match status" value="2"/>
</dbReference>
<evidence type="ECO:0000259" key="6">
    <source>
        <dbReference type="PROSITE" id="PS50075"/>
    </source>
</evidence>
<dbReference type="Gene3D" id="3.30.300.30">
    <property type="match status" value="2"/>
</dbReference>
<dbReference type="InterPro" id="IPR036736">
    <property type="entry name" value="ACP-like_sf"/>
</dbReference>
<keyword evidence="2" id="KW-0596">Phosphopantetheine</keyword>
<dbReference type="Proteomes" id="UP001596160">
    <property type="component" value="Unassembled WGS sequence"/>
</dbReference>
<dbReference type="InterPro" id="IPR020845">
    <property type="entry name" value="AMP-binding_CS"/>
</dbReference>
<dbReference type="Gene3D" id="3.40.50.1820">
    <property type="entry name" value="alpha/beta hydrolase"/>
    <property type="match status" value="1"/>
</dbReference>
<dbReference type="InterPro" id="IPR036291">
    <property type="entry name" value="NAD(P)-bd_dom_sf"/>
</dbReference>
<dbReference type="SUPFAM" id="SSF56801">
    <property type="entry name" value="Acetyl-CoA synthetase-like"/>
    <property type="match status" value="2"/>
</dbReference>
<dbReference type="RefSeq" id="WP_344482626.1">
    <property type="nucleotide sequence ID" value="NZ_BAAASB010000018.1"/>
</dbReference>
<evidence type="ECO:0000256" key="1">
    <source>
        <dbReference type="ARBA" id="ARBA00001957"/>
    </source>
</evidence>
<keyword evidence="4" id="KW-0436">Ligase</keyword>
<keyword evidence="8" id="KW-1185">Reference proteome</keyword>
<feature type="compositionally biased region" description="Low complexity" evidence="5">
    <location>
        <begin position="1218"/>
        <end position="1228"/>
    </location>
</feature>
<protein>
    <submittedName>
        <fullName evidence="7">Amino acid adenylation domain-containing protein</fullName>
    </submittedName>
</protein>
<keyword evidence="3" id="KW-0597">Phosphoprotein</keyword>
<evidence type="ECO:0000313" key="8">
    <source>
        <dbReference type="Proteomes" id="UP001596160"/>
    </source>
</evidence>
<dbReference type="EMBL" id="JBHSKP010000021">
    <property type="protein sequence ID" value="MFC5155259.1"/>
    <property type="molecule type" value="Genomic_DNA"/>
</dbReference>
<dbReference type="SUPFAM" id="SSF52777">
    <property type="entry name" value="CoA-dependent acyltransferases"/>
    <property type="match status" value="4"/>
</dbReference>
<feature type="domain" description="Carrier" evidence="6">
    <location>
        <begin position="1994"/>
        <end position="2069"/>
    </location>
</feature>
<evidence type="ECO:0000256" key="2">
    <source>
        <dbReference type="ARBA" id="ARBA00022450"/>
    </source>
</evidence>
<dbReference type="InterPro" id="IPR020806">
    <property type="entry name" value="PKS_PP-bd"/>
</dbReference>